<dbReference type="PROSITE" id="PS50088">
    <property type="entry name" value="ANK_REPEAT"/>
    <property type="match status" value="5"/>
</dbReference>
<evidence type="ECO:0000256" key="3">
    <source>
        <dbReference type="PROSITE-ProRule" id="PRU00023"/>
    </source>
</evidence>
<evidence type="ECO:0000313" key="5">
    <source>
        <dbReference type="Proteomes" id="UP000273022"/>
    </source>
</evidence>
<feature type="repeat" description="ANK" evidence="3">
    <location>
        <begin position="328"/>
        <end position="360"/>
    </location>
</feature>
<protein>
    <submittedName>
        <fullName evidence="4">Uncharacterized protein</fullName>
    </submittedName>
</protein>
<keyword evidence="2 3" id="KW-0040">ANK repeat</keyword>
<dbReference type="Gene3D" id="1.25.40.20">
    <property type="entry name" value="Ankyrin repeat-containing domain"/>
    <property type="match status" value="3"/>
</dbReference>
<gene>
    <name evidence="4" type="ORF">D5R81_12105</name>
</gene>
<dbReference type="InterPro" id="IPR002110">
    <property type="entry name" value="Ankyrin_rpt"/>
</dbReference>
<feature type="repeat" description="ANK" evidence="3">
    <location>
        <begin position="295"/>
        <end position="327"/>
    </location>
</feature>
<dbReference type="InterPro" id="IPR036770">
    <property type="entry name" value="Ankyrin_rpt-contain_sf"/>
</dbReference>
<feature type="repeat" description="ANK" evidence="3">
    <location>
        <begin position="471"/>
        <end position="503"/>
    </location>
</feature>
<dbReference type="EMBL" id="QYYH01000072">
    <property type="protein sequence ID" value="RJY12946.1"/>
    <property type="molecule type" value="Genomic_DNA"/>
</dbReference>
<dbReference type="PANTHER" id="PTHR24178">
    <property type="entry name" value="MOLTING PROTEIN MLT-4"/>
    <property type="match status" value="1"/>
</dbReference>
<evidence type="ECO:0000256" key="1">
    <source>
        <dbReference type="ARBA" id="ARBA00022737"/>
    </source>
</evidence>
<dbReference type="Proteomes" id="UP000273022">
    <property type="component" value="Unassembled WGS sequence"/>
</dbReference>
<dbReference type="SMART" id="SM00248">
    <property type="entry name" value="ANK"/>
    <property type="match status" value="14"/>
</dbReference>
<dbReference type="PANTHER" id="PTHR24178:SF41">
    <property type="entry name" value="ANKYRIN-2 ISOFORM X1"/>
    <property type="match status" value="1"/>
</dbReference>
<evidence type="ECO:0000256" key="2">
    <source>
        <dbReference type="ARBA" id="ARBA00023043"/>
    </source>
</evidence>
<dbReference type="AlphaFoldDB" id="A0A3A6TPJ0"/>
<keyword evidence="1" id="KW-0677">Repeat</keyword>
<reference evidence="4 5" key="1">
    <citation type="submission" date="2018-09" db="EMBL/GenBank/DDBJ databases">
        <title>Phylogeny of the Shewanellaceae, and recommendation for two new genera, Pseudoshewanella and Parashewanella.</title>
        <authorList>
            <person name="Wang G."/>
        </authorList>
    </citation>
    <scope>NUCLEOTIDE SEQUENCE [LARGE SCALE GENOMIC DNA]</scope>
    <source>
        <strain evidence="4 5">KCTC 22492</strain>
    </source>
</reference>
<comment type="caution">
    <text evidence="4">The sequence shown here is derived from an EMBL/GenBank/DDBJ whole genome shotgun (WGS) entry which is preliminary data.</text>
</comment>
<name>A0A3A6TPJ0_9GAMM</name>
<proteinExistence type="predicted"/>
<dbReference type="SUPFAM" id="SSF48403">
    <property type="entry name" value="Ankyrin repeat"/>
    <property type="match status" value="2"/>
</dbReference>
<evidence type="ECO:0000313" key="4">
    <source>
        <dbReference type="EMBL" id="RJY12946.1"/>
    </source>
</evidence>
<dbReference type="Pfam" id="PF12796">
    <property type="entry name" value="Ank_2"/>
    <property type="match status" value="2"/>
</dbReference>
<dbReference type="OrthoDB" id="671583at2"/>
<organism evidence="4 5">
    <name type="scientific">Parashewanella spongiae</name>
    <dbReference type="NCBI Taxonomy" id="342950"/>
    <lineage>
        <taxon>Bacteria</taxon>
        <taxon>Pseudomonadati</taxon>
        <taxon>Pseudomonadota</taxon>
        <taxon>Gammaproteobacteria</taxon>
        <taxon>Alteromonadales</taxon>
        <taxon>Shewanellaceae</taxon>
        <taxon>Parashewanella</taxon>
    </lineage>
</organism>
<feature type="repeat" description="ANK" evidence="3">
    <location>
        <begin position="262"/>
        <end position="294"/>
    </location>
</feature>
<dbReference type="RefSeq" id="WP_121853896.1">
    <property type="nucleotide sequence ID" value="NZ_CP037952.1"/>
</dbReference>
<accession>A0A3A6TPJ0</accession>
<dbReference type="PROSITE" id="PS50297">
    <property type="entry name" value="ANK_REP_REGION"/>
    <property type="match status" value="3"/>
</dbReference>
<keyword evidence="5" id="KW-1185">Reference proteome</keyword>
<feature type="repeat" description="ANK" evidence="3">
    <location>
        <begin position="504"/>
        <end position="536"/>
    </location>
</feature>
<sequence length="793" mass="88138">MSLDATAICRPITKDNTFAVSHDIACRLTLDSKKPQLFTLNCKDDDQRDISITFTVTLKKSSLSKEEKWHLATNQSKPLTAESKAAISRIKAKVTSLARNSQLLHSAVKDGNLLTVSRLIIEGCCVDTMDSEGKSALLIAVELDHYHIASELTKCPLSKETANQVFPLAAQKGWVLIIEGLSEKVDINTQDQMGFTALKRAIINDHSILAIKLLTMGANPNIVDAHKNERWPPLSNAVMSGNELLILKFIEVGTNINAQDGKGFTPLSRAIENEQHKFSLLLIELGANINLANEVGDTPLMIASRKNNYIVCQQLLSGDVNVDAINKKLDTALHIAARNNRADIVELLLEKKPKFLTNNYNETPLGTSIRSDSFACTFSLTQHAINMKSLDFFSLPCVNQLNLIEAAKRYRPAETLLFVKYCQQHWQQFISNERSFTSDRQIQRLSDSATGKHSLLKSIYRRNSIDEQNEVGLTLLCEAAKKNDVDKIEYLLNFGASVSATSGRNWSPIMYAANADSYRAIDLLIRNGANPNASDSDDYWTPLTCAASRNHAISTQYLLENEADTSLTNQEGYTPLMQAIKNRSSSTSLILIQHELKTDEQALGSNVVHSSNLKLTDNYKNNLLMLACHSGLETAVLALINTKMFSLDAMNKFRETALYIAASIRKKEGPAEFESIVLTLLEEGATLTESKTRNVLTVAIETGNIRIALLLIEHAYKNNLANIITQRDPQGDTPLNLSKKLSRTSVQHRLEQVINLLDNSVYEEYVDLTKEMADLKKEDGETNEDETNDLLPL</sequence>